<evidence type="ECO:0000313" key="2">
    <source>
        <dbReference type="Proteomes" id="UP000004810"/>
    </source>
</evidence>
<comment type="caution">
    <text evidence="1">The sequence shown here is derived from an EMBL/GenBank/DDBJ whole genome shotgun (WGS) entry which is preliminary data.</text>
</comment>
<gene>
    <name evidence="1" type="ORF">WUBG_04143</name>
</gene>
<dbReference type="Proteomes" id="UP000004810">
    <property type="component" value="Unassembled WGS sequence"/>
</dbReference>
<name>J9EQX9_WUCBA</name>
<evidence type="ECO:0000313" key="1">
    <source>
        <dbReference type="EMBL" id="EJW84946.1"/>
    </source>
</evidence>
<sequence length="57" mass="6841">MERNGQFVKEQFITFSNEMQIHIFTDELNTAYATAIYVQDRRKETFLLPNLILQPFE</sequence>
<organism evidence="1 2">
    <name type="scientific">Wuchereria bancrofti</name>
    <dbReference type="NCBI Taxonomy" id="6293"/>
    <lineage>
        <taxon>Eukaryota</taxon>
        <taxon>Metazoa</taxon>
        <taxon>Ecdysozoa</taxon>
        <taxon>Nematoda</taxon>
        <taxon>Chromadorea</taxon>
        <taxon>Rhabditida</taxon>
        <taxon>Spirurina</taxon>
        <taxon>Spiruromorpha</taxon>
        <taxon>Filarioidea</taxon>
        <taxon>Onchocercidae</taxon>
        <taxon>Wuchereria</taxon>
    </lineage>
</organism>
<feature type="non-terminal residue" evidence="1">
    <location>
        <position position="57"/>
    </location>
</feature>
<dbReference type="AlphaFoldDB" id="J9EQX9"/>
<protein>
    <submittedName>
        <fullName evidence="1">Uncharacterized protein</fullName>
    </submittedName>
</protein>
<accession>J9EQX9</accession>
<reference evidence="2" key="1">
    <citation type="submission" date="2012-08" db="EMBL/GenBank/DDBJ databases">
        <title>The Genome Sequence of Wuchereria bancrofti.</title>
        <authorList>
            <person name="Nutman T.B."/>
            <person name="Fink D.L."/>
            <person name="Russ C."/>
            <person name="Young S."/>
            <person name="Zeng Q."/>
            <person name="Koehrsen M."/>
            <person name="Alvarado L."/>
            <person name="Berlin A."/>
            <person name="Chapman S.B."/>
            <person name="Chen Z."/>
            <person name="Freedman E."/>
            <person name="Gellesch M."/>
            <person name="Goldberg J."/>
            <person name="Griggs A."/>
            <person name="Gujja S."/>
            <person name="Heilman E.R."/>
            <person name="Heiman D."/>
            <person name="Hepburn T."/>
            <person name="Howarth C."/>
            <person name="Jen D."/>
            <person name="Larson L."/>
            <person name="Lewis B."/>
            <person name="Mehta T."/>
            <person name="Park D."/>
            <person name="Pearson M."/>
            <person name="Roberts A."/>
            <person name="Saif S."/>
            <person name="Shea T."/>
            <person name="Shenoy N."/>
            <person name="Sisk P."/>
            <person name="Stolte C."/>
            <person name="Sykes S."/>
            <person name="Walk T."/>
            <person name="White J."/>
            <person name="Yandava C."/>
            <person name="Haas B."/>
            <person name="Henn M.R."/>
            <person name="Nusbaum C."/>
            <person name="Birren B."/>
        </authorList>
    </citation>
    <scope>NUCLEOTIDE SEQUENCE [LARGE SCALE GENOMIC DNA]</scope>
    <source>
        <strain evidence="2">NA</strain>
    </source>
</reference>
<dbReference type="EMBL" id="ADBV01001385">
    <property type="protein sequence ID" value="EJW84946.1"/>
    <property type="molecule type" value="Genomic_DNA"/>
</dbReference>
<proteinExistence type="predicted"/>